<comment type="function">
    <text evidence="13">Represses a number of genes involved in the response to DNA damage (SOS response), including recA and lexA. In the presence of single-stranded DNA, RecA interacts with LexA causing an autocatalytic cleavage which disrupts the DNA-binding part of LexA, leading to derepression of the SOS regulon and eventually DNA repair.</text>
</comment>
<evidence type="ECO:0000256" key="15">
    <source>
        <dbReference type="SAM" id="MobiDB-lite"/>
    </source>
</evidence>
<evidence type="ECO:0000256" key="4">
    <source>
        <dbReference type="ARBA" id="ARBA00022705"/>
    </source>
</evidence>
<evidence type="ECO:0000256" key="11">
    <source>
        <dbReference type="ARBA" id="ARBA00023204"/>
    </source>
</evidence>
<evidence type="ECO:0000256" key="2">
    <source>
        <dbReference type="ARBA" id="ARBA00011738"/>
    </source>
</evidence>
<dbReference type="PANTHER" id="PTHR33516:SF2">
    <property type="entry name" value="LEXA REPRESSOR-RELATED"/>
    <property type="match status" value="1"/>
</dbReference>
<feature type="active site" description="For autocatalytic cleavage activity" evidence="13">
    <location>
        <position position="198"/>
    </location>
</feature>
<feature type="domain" description="LexA repressor DNA-binding" evidence="17">
    <location>
        <begin position="17"/>
        <end position="80"/>
    </location>
</feature>
<keyword evidence="8 13" id="KW-0805">Transcription regulation</keyword>
<dbReference type="HAMAP" id="MF_00015">
    <property type="entry name" value="LexA"/>
    <property type="match status" value="1"/>
</dbReference>
<dbReference type="GO" id="GO:0006260">
    <property type="term" value="P:DNA replication"/>
    <property type="evidence" value="ECO:0007669"/>
    <property type="project" value="UniProtKB-UniRule"/>
</dbReference>
<accession>A0A1I3HE66</accession>
<keyword evidence="7 13" id="KW-0068">Autocatalytic cleavage</keyword>
<dbReference type="InterPro" id="IPR039418">
    <property type="entry name" value="LexA-like"/>
</dbReference>
<feature type="DNA-binding region" description="H-T-H motif" evidence="13">
    <location>
        <begin position="43"/>
        <end position="63"/>
    </location>
</feature>
<evidence type="ECO:0000256" key="3">
    <source>
        <dbReference type="ARBA" id="ARBA00022491"/>
    </source>
</evidence>
<dbReference type="InterPro" id="IPR036286">
    <property type="entry name" value="LexA/Signal_pep-like_sf"/>
</dbReference>
<dbReference type="EC" id="3.4.21.88" evidence="13"/>
<dbReference type="AlphaFoldDB" id="A0A1I3HE66"/>
<dbReference type="GO" id="GO:0006281">
    <property type="term" value="P:DNA repair"/>
    <property type="evidence" value="ECO:0007669"/>
    <property type="project" value="UniProtKB-UniRule"/>
</dbReference>
<dbReference type="RefSeq" id="WP_091112950.1">
    <property type="nucleotide sequence ID" value="NZ_BKAF01000008.1"/>
</dbReference>
<comment type="catalytic activity">
    <reaction evidence="13">
        <text>Hydrolysis of Ala-|-Gly bond in repressor LexA.</text>
        <dbReference type="EC" id="3.4.21.88"/>
    </reaction>
</comment>
<dbReference type="FunFam" id="2.10.109.10:FF:000001">
    <property type="entry name" value="LexA repressor"/>
    <property type="match status" value="1"/>
</dbReference>
<dbReference type="PANTHER" id="PTHR33516">
    <property type="entry name" value="LEXA REPRESSOR"/>
    <property type="match status" value="1"/>
</dbReference>
<dbReference type="Gene3D" id="2.10.109.10">
    <property type="entry name" value="Umud Fragment, subunit A"/>
    <property type="match status" value="1"/>
</dbReference>
<dbReference type="GO" id="GO:0003677">
    <property type="term" value="F:DNA binding"/>
    <property type="evidence" value="ECO:0007669"/>
    <property type="project" value="UniProtKB-UniRule"/>
</dbReference>
<evidence type="ECO:0000256" key="14">
    <source>
        <dbReference type="RuleBase" id="RU003991"/>
    </source>
</evidence>
<evidence type="ECO:0000256" key="12">
    <source>
        <dbReference type="ARBA" id="ARBA00023236"/>
    </source>
</evidence>
<dbReference type="InterPro" id="IPR015927">
    <property type="entry name" value="Peptidase_S24_S26A/B/C"/>
</dbReference>
<evidence type="ECO:0000256" key="7">
    <source>
        <dbReference type="ARBA" id="ARBA00022813"/>
    </source>
</evidence>
<dbReference type="InterPro" id="IPR006200">
    <property type="entry name" value="LexA"/>
</dbReference>
<reference evidence="18 19" key="1">
    <citation type="submission" date="2016-10" db="EMBL/GenBank/DDBJ databases">
        <authorList>
            <person name="de Groot N.N."/>
        </authorList>
    </citation>
    <scope>NUCLEOTIDE SEQUENCE [LARGE SCALE GENOMIC DNA]</scope>
    <source>
        <strain evidence="18 19">CGMCC 1.11156</strain>
    </source>
</reference>
<comment type="similarity">
    <text evidence="1 13 14">Belongs to the peptidase S24 family.</text>
</comment>
<sequence>MAKKTVTELPDGPPDASGLTPRQLRVLAHIKDSIEMRGYPPSMREIGEAVGLTSSSSVAHQLKSLEEKGFLKRDPNRPRALEVFLPEVLAARRSMSSADDSTYDPTGAGDAHPEATYVPMVGRIAAGGPILAEERVEDVFPLPKQLVGDGTLFLLEVSGDSMIDAAICHGDYVVIRQQPTANNGEVVAAMIDGEATVKTFQKKDGEVWLLPHNPAFDPIDGTHATILGKVTAVLRRM</sequence>
<evidence type="ECO:0000256" key="5">
    <source>
        <dbReference type="ARBA" id="ARBA00022763"/>
    </source>
</evidence>
<gene>
    <name evidence="13" type="primary">lexA</name>
    <name evidence="18" type="ORF">SAMN05216561_107145</name>
</gene>
<dbReference type="InterPro" id="IPR036388">
    <property type="entry name" value="WH-like_DNA-bd_sf"/>
</dbReference>
<keyword evidence="6 13" id="KW-0378">Hydrolase</keyword>
<dbReference type="NCBIfam" id="TIGR00498">
    <property type="entry name" value="lexA"/>
    <property type="match status" value="1"/>
</dbReference>
<organism evidence="18 19">
    <name type="scientific">Nocardioides psychrotolerans</name>
    <dbReference type="NCBI Taxonomy" id="1005945"/>
    <lineage>
        <taxon>Bacteria</taxon>
        <taxon>Bacillati</taxon>
        <taxon>Actinomycetota</taxon>
        <taxon>Actinomycetes</taxon>
        <taxon>Propionibacteriales</taxon>
        <taxon>Nocardioidaceae</taxon>
        <taxon>Nocardioides</taxon>
    </lineage>
</organism>
<evidence type="ECO:0000256" key="10">
    <source>
        <dbReference type="ARBA" id="ARBA00023163"/>
    </source>
</evidence>
<evidence type="ECO:0000313" key="19">
    <source>
        <dbReference type="Proteomes" id="UP000198649"/>
    </source>
</evidence>
<keyword evidence="11 13" id="KW-0234">DNA repair</keyword>
<dbReference type="SUPFAM" id="SSF46785">
    <property type="entry name" value="Winged helix' DNA-binding domain"/>
    <property type="match status" value="1"/>
</dbReference>
<keyword evidence="9 13" id="KW-0238">DNA-binding</keyword>
<evidence type="ECO:0000313" key="18">
    <source>
        <dbReference type="EMBL" id="SFI33994.1"/>
    </source>
</evidence>
<keyword evidence="5 13" id="KW-0227">DNA damage</keyword>
<dbReference type="GO" id="GO:0045892">
    <property type="term" value="P:negative regulation of DNA-templated transcription"/>
    <property type="evidence" value="ECO:0007669"/>
    <property type="project" value="UniProtKB-UniRule"/>
</dbReference>
<dbReference type="EMBL" id="FOQG01000007">
    <property type="protein sequence ID" value="SFI33994.1"/>
    <property type="molecule type" value="Genomic_DNA"/>
</dbReference>
<evidence type="ECO:0000259" key="16">
    <source>
        <dbReference type="Pfam" id="PF00717"/>
    </source>
</evidence>
<dbReference type="Gene3D" id="1.10.10.10">
    <property type="entry name" value="Winged helix-like DNA-binding domain superfamily/Winged helix DNA-binding domain"/>
    <property type="match status" value="1"/>
</dbReference>
<dbReference type="InterPro" id="IPR050077">
    <property type="entry name" value="LexA_repressor"/>
</dbReference>
<feature type="domain" description="Peptidase S24/S26A/S26B/S26C" evidence="16">
    <location>
        <begin position="119"/>
        <end position="230"/>
    </location>
</feature>
<keyword evidence="19" id="KW-1185">Reference proteome</keyword>
<dbReference type="SUPFAM" id="SSF51306">
    <property type="entry name" value="LexA/Signal peptidase"/>
    <property type="match status" value="1"/>
</dbReference>
<evidence type="ECO:0000256" key="8">
    <source>
        <dbReference type="ARBA" id="ARBA00023015"/>
    </source>
</evidence>
<feature type="active site" description="For autocatalytic cleavage activity" evidence="13">
    <location>
        <position position="161"/>
    </location>
</feature>
<keyword evidence="3 13" id="KW-0678">Repressor</keyword>
<dbReference type="FunFam" id="1.10.10.10:FF:000009">
    <property type="entry name" value="LexA repressor"/>
    <property type="match status" value="1"/>
</dbReference>
<dbReference type="CDD" id="cd06529">
    <property type="entry name" value="S24_LexA-like"/>
    <property type="match status" value="1"/>
</dbReference>
<keyword evidence="12 13" id="KW-0742">SOS response</keyword>
<dbReference type="InterPro" id="IPR006199">
    <property type="entry name" value="LexA_DNA-bd_dom"/>
</dbReference>
<evidence type="ECO:0000256" key="13">
    <source>
        <dbReference type="HAMAP-Rule" id="MF_00015"/>
    </source>
</evidence>
<feature type="region of interest" description="Disordered" evidence="15">
    <location>
        <begin position="1"/>
        <end position="21"/>
    </location>
</feature>
<evidence type="ECO:0000256" key="9">
    <source>
        <dbReference type="ARBA" id="ARBA00023125"/>
    </source>
</evidence>
<proteinExistence type="inferred from homology"/>
<dbReference type="PRINTS" id="PR00726">
    <property type="entry name" value="LEXASERPTASE"/>
</dbReference>
<dbReference type="Pfam" id="PF00717">
    <property type="entry name" value="Peptidase_S24"/>
    <property type="match status" value="1"/>
</dbReference>
<dbReference type="InterPro" id="IPR036390">
    <property type="entry name" value="WH_DNA-bd_sf"/>
</dbReference>
<dbReference type="GO" id="GO:0009432">
    <property type="term" value="P:SOS response"/>
    <property type="evidence" value="ECO:0007669"/>
    <property type="project" value="UniProtKB-UniRule"/>
</dbReference>
<dbReference type="Proteomes" id="UP000198649">
    <property type="component" value="Unassembled WGS sequence"/>
</dbReference>
<name>A0A1I3HE66_9ACTN</name>
<feature type="site" description="Cleavage; by autolysis" evidence="13">
    <location>
        <begin position="126"/>
        <end position="127"/>
    </location>
</feature>
<dbReference type="OrthoDB" id="9802364at2"/>
<dbReference type="GO" id="GO:0006508">
    <property type="term" value="P:proteolysis"/>
    <property type="evidence" value="ECO:0007669"/>
    <property type="project" value="InterPro"/>
</dbReference>
<keyword evidence="10 13" id="KW-0804">Transcription</keyword>
<dbReference type="Pfam" id="PF01726">
    <property type="entry name" value="LexA_DNA_bind"/>
    <property type="match status" value="1"/>
</dbReference>
<evidence type="ECO:0000259" key="17">
    <source>
        <dbReference type="Pfam" id="PF01726"/>
    </source>
</evidence>
<protein>
    <recommendedName>
        <fullName evidence="13">LexA repressor</fullName>
        <ecNumber evidence="13">3.4.21.88</ecNumber>
    </recommendedName>
</protein>
<keyword evidence="4 13" id="KW-0235">DNA replication</keyword>
<dbReference type="GO" id="GO:0004252">
    <property type="term" value="F:serine-type endopeptidase activity"/>
    <property type="evidence" value="ECO:0007669"/>
    <property type="project" value="UniProtKB-UniRule"/>
</dbReference>
<dbReference type="InterPro" id="IPR006197">
    <property type="entry name" value="Peptidase_S24_LexA"/>
</dbReference>
<dbReference type="STRING" id="1005945.SAMN05216561_107145"/>
<comment type="subunit">
    <text evidence="2 13">Homodimer.</text>
</comment>
<evidence type="ECO:0000256" key="1">
    <source>
        <dbReference type="ARBA" id="ARBA00007484"/>
    </source>
</evidence>
<evidence type="ECO:0000256" key="6">
    <source>
        <dbReference type="ARBA" id="ARBA00022801"/>
    </source>
</evidence>